<protein>
    <submittedName>
        <fullName evidence="4">Putative 3-oxoacyl-[acyl-carrier-protein] reductase</fullName>
    </submittedName>
</protein>
<evidence type="ECO:0000256" key="2">
    <source>
        <dbReference type="ARBA" id="ARBA00023002"/>
    </source>
</evidence>
<dbReference type="eggNOG" id="COG1028">
    <property type="taxonomic scope" value="Bacteria"/>
</dbReference>
<accession>F9VRS1</accession>
<dbReference type="RefSeq" id="WP_006357478.1">
    <property type="nucleotide sequence ID" value="NZ_BACI01000026.1"/>
</dbReference>
<keyword evidence="2" id="KW-0560">Oxidoreductase</keyword>
<evidence type="ECO:0000256" key="3">
    <source>
        <dbReference type="SAM" id="MobiDB-lite"/>
    </source>
</evidence>
<dbReference type="GO" id="GO:0006633">
    <property type="term" value="P:fatty acid biosynthetic process"/>
    <property type="evidence" value="ECO:0007669"/>
    <property type="project" value="TreeGrafter"/>
</dbReference>
<dbReference type="InterPro" id="IPR002347">
    <property type="entry name" value="SDR_fam"/>
</dbReference>
<dbReference type="PANTHER" id="PTHR42760">
    <property type="entry name" value="SHORT-CHAIN DEHYDROGENASES/REDUCTASES FAMILY MEMBER"/>
    <property type="match status" value="1"/>
</dbReference>
<dbReference type="Pfam" id="PF00106">
    <property type="entry name" value="adh_short"/>
    <property type="match status" value="1"/>
</dbReference>
<dbReference type="Proteomes" id="UP000003558">
    <property type="component" value="Unassembled WGS sequence"/>
</dbReference>
<dbReference type="Pfam" id="PF13561">
    <property type="entry name" value="adh_short_C2"/>
    <property type="match status" value="1"/>
</dbReference>
<dbReference type="PRINTS" id="PR00081">
    <property type="entry name" value="GDHRDH"/>
</dbReference>
<dbReference type="GO" id="GO:0048038">
    <property type="term" value="F:quinone binding"/>
    <property type="evidence" value="ECO:0007669"/>
    <property type="project" value="TreeGrafter"/>
</dbReference>
<gene>
    <name evidence="4" type="ORF">GOALK_026_01170</name>
</gene>
<dbReference type="Gene3D" id="3.40.50.720">
    <property type="entry name" value="NAD(P)-binding Rossmann-like Domain"/>
    <property type="match status" value="1"/>
</dbReference>
<dbReference type="SUPFAM" id="SSF51735">
    <property type="entry name" value="NAD(P)-binding Rossmann-fold domains"/>
    <property type="match status" value="1"/>
</dbReference>
<dbReference type="EMBL" id="BACI01000026">
    <property type="protein sequence ID" value="GAA11310.1"/>
    <property type="molecule type" value="Genomic_DNA"/>
</dbReference>
<dbReference type="STRING" id="1027371.GOALK_026_01170"/>
<evidence type="ECO:0000313" key="4">
    <source>
        <dbReference type="EMBL" id="GAA11310.1"/>
    </source>
</evidence>
<dbReference type="PANTHER" id="PTHR42760:SF133">
    <property type="entry name" value="3-OXOACYL-[ACYL-CARRIER-PROTEIN] REDUCTASE"/>
    <property type="match status" value="1"/>
</dbReference>
<proteinExistence type="inferred from homology"/>
<reference evidence="4 5" key="1">
    <citation type="submission" date="2011-05" db="EMBL/GenBank/DDBJ databases">
        <title>Whole genome shotgun sequence of Gordonia alkanivorans NBRC 16433.</title>
        <authorList>
            <person name="Hosoyama A."/>
            <person name="Nakamura S."/>
            <person name="Takarada H."/>
            <person name="Tsuchikane K."/>
            <person name="Yamazaki S."/>
            <person name="Fujita N."/>
        </authorList>
    </citation>
    <scope>NUCLEOTIDE SEQUENCE [LARGE SCALE GENOMIC DNA]</scope>
    <source>
        <strain evidence="4 5">NBRC 16433</strain>
    </source>
</reference>
<dbReference type="InterPro" id="IPR036291">
    <property type="entry name" value="NAD(P)-bd_dom_sf"/>
</dbReference>
<organism evidence="4 5">
    <name type="scientific">Gordonia alkanivorans NBRC 16433</name>
    <dbReference type="NCBI Taxonomy" id="1027371"/>
    <lineage>
        <taxon>Bacteria</taxon>
        <taxon>Bacillati</taxon>
        <taxon>Actinomycetota</taxon>
        <taxon>Actinomycetes</taxon>
        <taxon>Mycobacteriales</taxon>
        <taxon>Gordoniaceae</taxon>
        <taxon>Gordonia</taxon>
    </lineage>
</organism>
<dbReference type="GO" id="GO:0016616">
    <property type="term" value="F:oxidoreductase activity, acting on the CH-OH group of donors, NAD or NADP as acceptor"/>
    <property type="evidence" value="ECO:0007669"/>
    <property type="project" value="TreeGrafter"/>
</dbReference>
<dbReference type="AlphaFoldDB" id="F9VRS1"/>
<evidence type="ECO:0000256" key="1">
    <source>
        <dbReference type="ARBA" id="ARBA00006484"/>
    </source>
</evidence>
<comment type="caution">
    <text evidence="4">The sequence shown here is derived from an EMBL/GenBank/DDBJ whole genome shotgun (WGS) entry which is preliminary data.</text>
</comment>
<name>F9VRS1_9ACTN</name>
<sequence length="323" mass="33934">MTLIPTLSSDLLRGKVALVTGGALGIERATAETLSANGAKVCVADVDPSRAEAVKLEIGGETSIFAGDLVNPSVPDDLIGHVINTHCLLDIIVTGAGHFWDSPVQRMSDEQFQAMLDIHLIAPFRLLRAAAPYLRDATHDAEGSKCARKVVNVYSLAAFFGNAGAGNYAAVKACLIGLTKTLATEWGRLNVTVNAVAFGIIQTRFGAPQSANETVHIGGREIAVEVPDKTPEMMGFAAAATGDDLYASRSLPAAVRGRTGTIQEAADAILWLASPLSDYVTGQVIAVSGGTPWRHCLRASGNLTRSKTSPEANPLCWAPKETS</sequence>
<comment type="similarity">
    <text evidence="1">Belongs to the short-chain dehydrogenases/reductases (SDR) family.</text>
</comment>
<evidence type="ECO:0000313" key="5">
    <source>
        <dbReference type="Proteomes" id="UP000003558"/>
    </source>
</evidence>
<feature type="region of interest" description="Disordered" evidence="3">
    <location>
        <begin position="304"/>
        <end position="323"/>
    </location>
</feature>